<keyword evidence="1 6" id="KW-0963">Cytoplasm</keyword>
<accession>A0AAV5B7F4</accession>
<dbReference type="InterPro" id="IPR029063">
    <property type="entry name" value="SAM-dependent_MTases_sf"/>
</dbReference>
<gene>
    <name evidence="6 7" type="primary">rsmG</name>
    <name evidence="7" type="ORF">ATOP_18140</name>
</gene>
<dbReference type="Gene3D" id="3.40.50.150">
    <property type="entry name" value="Vaccinia Virus protein VP39"/>
    <property type="match status" value="1"/>
</dbReference>
<evidence type="ECO:0000256" key="3">
    <source>
        <dbReference type="ARBA" id="ARBA00022603"/>
    </source>
</evidence>
<evidence type="ECO:0000256" key="5">
    <source>
        <dbReference type="ARBA" id="ARBA00022691"/>
    </source>
</evidence>
<dbReference type="Pfam" id="PF02527">
    <property type="entry name" value="GidB"/>
    <property type="match status" value="1"/>
</dbReference>
<keyword evidence="3 6" id="KW-0489">Methyltransferase</keyword>
<dbReference type="PANTHER" id="PTHR31760">
    <property type="entry name" value="S-ADENOSYL-L-METHIONINE-DEPENDENT METHYLTRANSFERASES SUPERFAMILY PROTEIN"/>
    <property type="match status" value="1"/>
</dbReference>
<dbReference type="Proteomes" id="UP001055025">
    <property type="component" value="Unassembled WGS sequence"/>
</dbReference>
<protein>
    <recommendedName>
        <fullName evidence="6">Ribosomal RNA small subunit methyltransferase G</fullName>
        <ecNumber evidence="6">2.1.1.-</ecNumber>
    </recommendedName>
    <alternativeName>
        <fullName evidence="6">16S rRNA 7-methylguanosine methyltransferase</fullName>
        <shortName evidence="6">16S rRNA m7G methyltransferase</shortName>
    </alternativeName>
</protein>
<dbReference type="EMBL" id="BQKC01000001">
    <property type="protein sequence ID" value="GJM56159.1"/>
    <property type="molecule type" value="Genomic_DNA"/>
</dbReference>
<dbReference type="EC" id="2.1.1.-" evidence="6"/>
<dbReference type="AlphaFoldDB" id="A0AAV5B7F4"/>
<comment type="subcellular location">
    <subcellularLocation>
        <location evidence="6">Cytoplasm</location>
    </subcellularLocation>
</comment>
<keyword evidence="5 6" id="KW-0949">S-adenosyl-L-methionine</keyword>
<feature type="binding site" evidence="6">
    <location>
        <position position="155"/>
    </location>
    <ligand>
        <name>S-adenosyl-L-methionine</name>
        <dbReference type="ChEBI" id="CHEBI:59789"/>
    </ligand>
</feature>
<name>A0AAV5B7F4_9ACTN</name>
<dbReference type="PIRSF" id="PIRSF003078">
    <property type="entry name" value="GidB"/>
    <property type="match status" value="1"/>
</dbReference>
<keyword evidence="8" id="KW-1185">Reference proteome</keyword>
<evidence type="ECO:0000256" key="1">
    <source>
        <dbReference type="ARBA" id="ARBA00022490"/>
    </source>
</evidence>
<proteinExistence type="inferred from homology"/>
<reference evidence="7" key="1">
    <citation type="journal article" date="2022" name="Int. J. Syst. Evol. Microbiol.">
        <title>Granulimonas faecalis gen. nov., sp. nov., and Leptogranulimonas caecicola gen. nov., sp. nov., novel lactate-producing Atopobiaceae bacteria isolated from mouse intestines, and an emended description of the family Atopobiaceae.</title>
        <authorList>
            <person name="Morinaga K."/>
            <person name="Kusada H."/>
            <person name="Sakamoto S."/>
            <person name="Murakami T."/>
            <person name="Toyoda A."/>
            <person name="Mori H."/>
            <person name="Meng X.Y."/>
            <person name="Takashino M."/>
            <person name="Murotomi K."/>
            <person name="Tamaki H."/>
        </authorList>
    </citation>
    <scope>NUCLEOTIDE SEQUENCE</scope>
    <source>
        <strain evidence="7">OPF53</strain>
    </source>
</reference>
<dbReference type="RefSeq" id="WP_168354015.1">
    <property type="nucleotide sequence ID" value="NZ_BQKC01000001.1"/>
</dbReference>
<organism evidence="7 8">
    <name type="scientific">Granulimonas faecalis</name>
    <dbReference type="NCBI Taxonomy" id="2894155"/>
    <lineage>
        <taxon>Bacteria</taxon>
        <taxon>Bacillati</taxon>
        <taxon>Actinomycetota</taxon>
        <taxon>Coriobacteriia</taxon>
        <taxon>Coriobacteriales</taxon>
        <taxon>Kribbibacteriaceae</taxon>
        <taxon>Granulimonas</taxon>
    </lineage>
</organism>
<comment type="function">
    <text evidence="6">Specifically methylates the N7 position of a guanine in 16S rRNA.</text>
</comment>
<evidence type="ECO:0000256" key="2">
    <source>
        <dbReference type="ARBA" id="ARBA00022552"/>
    </source>
</evidence>
<evidence type="ECO:0000313" key="8">
    <source>
        <dbReference type="Proteomes" id="UP001055025"/>
    </source>
</evidence>
<dbReference type="HAMAP" id="MF_00074">
    <property type="entry name" value="16SrRNA_methyltr_G"/>
    <property type="match status" value="1"/>
</dbReference>
<dbReference type="GO" id="GO:0005829">
    <property type="term" value="C:cytosol"/>
    <property type="evidence" value="ECO:0007669"/>
    <property type="project" value="TreeGrafter"/>
</dbReference>
<evidence type="ECO:0000256" key="4">
    <source>
        <dbReference type="ARBA" id="ARBA00022679"/>
    </source>
</evidence>
<dbReference type="InterPro" id="IPR003682">
    <property type="entry name" value="rRNA_ssu_MeTfrase_G"/>
</dbReference>
<keyword evidence="4 6" id="KW-0808">Transferase</keyword>
<dbReference type="PANTHER" id="PTHR31760:SF0">
    <property type="entry name" value="S-ADENOSYL-L-METHIONINE-DEPENDENT METHYLTRANSFERASES SUPERFAMILY PROTEIN"/>
    <property type="match status" value="1"/>
</dbReference>
<dbReference type="SUPFAM" id="SSF53335">
    <property type="entry name" value="S-adenosyl-L-methionine-dependent methyltransferases"/>
    <property type="match status" value="1"/>
</dbReference>
<comment type="similarity">
    <text evidence="6">Belongs to the methyltransferase superfamily. RNA methyltransferase RsmG family.</text>
</comment>
<feature type="binding site" evidence="6">
    <location>
        <begin position="138"/>
        <end position="139"/>
    </location>
    <ligand>
        <name>S-adenosyl-L-methionine</name>
        <dbReference type="ChEBI" id="CHEBI:59789"/>
    </ligand>
</feature>
<dbReference type="NCBIfam" id="TIGR00138">
    <property type="entry name" value="rsmG_gidB"/>
    <property type="match status" value="1"/>
</dbReference>
<dbReference type="GO" id="GO:0070043">
    <property type="term" value="F:rRNA (guanine-N7-)-methyltransferase activity"/>
    <property type="evidence" value="ECO:0007669"/>
    <property type="project" value="UniProtKB-UniRule"/>
</dbReference>
<evidence type="ECO:0000256" key="6">
    <source>
        <dbReference type="HAMAP-Rule" id="MF_00074"/>
    </source>
</evidence>
<keyword evidence="2 6" id="KW-0698">rRNA processing</keyword>
<comment type="caution">
    <text evidence="6">Lacks conserved residue(s) required for the propagation of feature annotation.</text>
</comment>
<comment type="caution">
    <text evidence="7">The sequence shown here is derived from an EMBL/GenBank/DDBJ whole genome shotgun (WGS) entry which is preliminary data.</text>
</comment>
<feature type="binding site" evidence="6">
    <location>
        <position position="93"/>
    </location>
    <ligand>
        <name>S-adenosyl-L-methionine</name>
        <dbReference type="ChEBI" id="CHEBI:59789"/>
    </ligand>
</feature>
<evidence type="ECO:0000313" key="7">
    <source>
        <dbReference type="EMBL" id="GJM56159.1"/>
    </source>
</evidence>
<sequence length="246" mass="26291">MEKDTVGGVGRAMLDRRLGELLASQGVACTEGQRTLLLDHLDLVLEKNKVMNLTRITSPEDALVLHILDSLLLEEEVAKTDGPVLDIGTGAGYPGIPLAVMEDRPFVLMDSVGKKARAVAEFTDAMGLGAVGTTRERAESYAVDHRGEFGAVVARAVAPLGVLVEYAQPLLSKGGRLVVSKGRLSDEELGSGQKTAEKVGMRLVSRETLSLPEGMGHREIVVYEKDGRSSIKLPRPVGEAKNKPLA</sequence>
<feature type="binding site" evidence="6">
    <location>
        <position position="88"/>
    </location>
    <ligand>
        <name>S-adenosyl-L-methionine</name>
        <dbReference type="ChEBI" id="CHEBI:59789"/>
    </ligand>
</feature>